<dbReference type="EMBL" id="HBFC01038878">
    <property type="protein sequence ID" value="CAD8723851.1"/>
    <property type="molecule type" value="Transcribed_RNA"/>
</dbReference>
<dbReference type="AlphaFoldDB" id="A0A7S0T4Q5"/>
<evidence type="ECO:0000313" key="1">
    <source>
        <dbReference type="EMBL" id="CAD8723851.1"/>
    </source>
</evidence>
<name>A0A7S0T4Q5_9CHLO</name>
<reference evidence="1" key="1">
    <citation type="submission" date="2021-01" db="EMBL/GenBank/DDBJ databases">
        <authorList>
            <person name="Corre E."/>
            <person name="Pelletier E."/>
            <person name="Niang G."/>
            <person name="Scheremetjew M."/>
            <person name="Finn R."/>
            <person name="Kale V."/>
            <person name="Holt S."/>
            <person name="Cochrane G."/>
            <person name="Meng A."/>
            <person name="Brown T."/>
            <person name="Cohen L."/>
        </authorList>
    </citation>
    <scope>NUCLEOTIDE SEQUENCE</scope>
    <source>
        <strain evidence="1">SL-175</strain>
    </source>
</reference>
<proteinExistence type="predicted"/>
<dbReference type="Gene3D" id="2.170.150.20">
    <property type="entry name" value="Peptide methionine sulfoxide reductase"/>
    <property type="match status" value="1"/>
</dbReference>
<protein>
    <recommendedName>
        <fullName evidence="2">CULT domain-containing protein</fullName>
    </recommendedName>
</protein>
<sequence>MIPANPTLISYIHNRSNLNPYRRINHHTWGARRATAAADHFSLGSGRQLSAARPISARGGGEEIWDPDEQRRIDENKSWKRTDSPNDAWDIDKERDAAMYKRESLERLLTLTPREDKPDRPLVCSACRAPVSKRSLESLKDKAHVHRLSYGESFVAVGVFAAATVDVDPAGRGNDAKAGVWWPPRAAVKCCCQGCGEVLGWRVDDNVEETVGPFFALLSARLSTGPIE</sequence>
<accession>A0A7S0T4Q5</accession>
<organism evidence="1">
    <name type="scientific">Mantoniella antarctica</name>
    <dbReference type="NCBI Taxonomy" id="81844"/>
    <lineage>
        <taxon>Eukaryota</taxon>
        <taxon>Viridiplantae</taxon>
        <taxon>Chlorophyta</taxon>
        <taxon>Mamiellophyceae</taxon>
        <taxon>Mamiellales</taxon>
        <taxon>Mamiellaceae</taxon>
        <taxon>Mantoniella</taxon>
    </lineage>
</organism>
<gene>
    <name evidence="1" type="ORF">MANT1106_LOCUS23067</name>
</gene>
<evidence type="ECO:0008006" key="2">
    <source>
        <dbReference type="Google" id="ProtNLM"/>
    </source>
</evidence>